<feature type="transmembrane region" description="Helical" evidence="1">
    <location>
        <begin position="239"/>
        <end position="260"/>
    </location>
</feature>
<comment type="caution">
    <text evidence="2">The sequence shown here is derived from an EMBL/GenBank/DDBJ whole genome shotgun (WGS) entry which is preliminary data.</text>
</comment>
<dbReference type="Proteomes" id="UP000709466">
    <property type="component" value="Unassembled WGS sequence"/>
</dbReference>
<evidence type="ECO:0008006" key="4">
    <source>
        <dbReference type="Google" id="ProtNLM"/>
    </source>
</evidence>
<feature type="transmembrane region" description="Helical" evidence="1">
    <location>
        <begin position="20"/>
        <end position="42"/>
    </location>
</feature>
<gene>
    <name evidence="2" type="ORF">HCZ30_03305</name>
</gene>
<evidence type="ECO:0000313" key="2">
    <source>
        <dbReference type="EMBL" id="NIY71459.1"/>
    </source>
</evidence>
<sequence>MGWDIVKHSLRMVVMNLGAALRVTLAPVVIGLVLAYVIGLALGVDFGALFTDGAVLETLSGDASAVDPTSGLSDVQVQSVAMLVPISIILYLLMASWMAVSWHRYILVDEKLGVVPSFNFGTVTAYAGKSLLIGLIIMLAIGLLSLILLPLLGFTFGLFLYAFIFGIGVSFLVFRLSICLPARAIGEKMGIAESWRMTSDMSGAIFQAALFIALINTVIEAVRTMIGVYMPIVAEGLSMLGTWIMTLVGISILTTLYGIIVEGRQLPK</sequence>
<evidence type="ECO:0000313" key="3">
    <source>
        <dbReference type="Proteomes" id="UP000709466"/>
    </source>
</evidence>
<dbReference type="RefSeq" id="WP_167636351.1">
    <property type="nucleotide sequence ID" value="NZ_JAATOP010000002.1"/>
</dbReference>
<evidence type="ECO:0000256" key="1">
    <source>
        <dbReference type="SAM" id="Phobius"/>
    </source>
</evidence>
<feature type="transmembrane region" description="Helical" evidence="1">
    <location>
        <begin position="131"/>
        <end position="152"/>
    </location>
</feature>
<keyword evidence="1" id="KW-0812">Transmembrane</keyword>
<keyword evidence="1" id="KW-1133">Transmembrane helix</keyword>
<organism evidence="2 3">
    <name type="scientific">Marivivens donghaensis</name>
    <dbReference type="NCBI Taxonomy" id="1699413"/>
    <lineage>
        <taxon>Bacteria</taxon>
        <taxon>Pseudomonadati</taxon>
        <taxon>Pseudomonadota</taxon>
        <taxon>Alphaproteobacteria</taxon>
        <taxon>Rhodobacterales</taxon>
        <taxon>Paracoccaceae</taxon>
        <taxon>Marivivens group</taxon>
        <taxon>Marivivens</taxon>
    </lineage>
</organism>
<name>A0ABX0VTW1_9RHOB</name>
<keyword evidence="1" id="KW-0472">Membrane</keyword>
<proteinExistence type="predicted"/>
<reference evidence="2 3" key="1">
    <citation type="submission" date="2020-03" db="EMBL/GenBank/DDBJ databases">
        <title>Bacterial isolates of synthetic phycosphere.</title>
        <authorList>
            <person name="Fu H."/>
            <person name="Moran M.A."/>
        </authorList>
    </citation>
    <scope>NUCLEOTIDE SEQUENCE [LARGE SCALE GENOMIC DNA]</scope>
    <source>
        <strain evidence="2 3">HF1</strain>
    </source>
</reference>
<protein>
    <recommendedName>
        <fullName evidence="4">Glycerophosphoryl diester phosphodiesterase membrane domain-containing protein</fullName>
    </recommendedName>
</protein>
<accession>A0ABX0VTW1</accession>
<feature type="transmembrane region" description="Helical" evidence="1">
    <location>
        <begin position="158"/>
        <end position="180"/>
    </location>
</feature>
<feature type="transmembrane region" description="Helical" evidence="1">
    <location>
        <begin position="201"/>
        <end position="219"/>
    </location>
</feature>
<dbReference type="EMBL" id="JAATOP010000002">
    <property type="protein sequence ID" value="NIY71459.1"/>
    <property type="molecule type" value="Genomic_DNA"/>
</dbReference>
<feature type="transmembrane region" description="Helical" evidence="1">
    <location>
        <begin position="80"/>
        <end position="100"/>
    </location>
</feature>
<keyword evidence="3" id="KW-1185">Reference proteome</keyword>